<comment type="caution">
    <text evidence="1">The sequence shown here is derived from an EMBL/GenBank/DDBJ whole genome shotgun (WGS) entry which is preliminary data.</text>
</comment>
<reference evidence="1 2" key="1">
    <citation type="submission" date="2014-05" db="EMBL/GenBank/DDBJ databases">
        <title>Methylome analysis of the phasevarions of Haemophilus influenzae.</title>
        <authorList>
            <person name="Atack J.M."/>
            <person name="Fox K.L."/>
            <person name="Power P.M."/>
            <person name="Clark T."/>
            <person name="Jurcisek J."/>
            <person name="Korlach J."/>
            <person name="Bakaletz L.O."/>
            <person name="Jennings M.P."/>
        </authorList>
    </citation>
    <scope>NUCLEOTIDE SEQUENCE [LARGE SCALE GENOMIC DNA]</scope>
    <source>
        <strain evidence="1 2">1209</strain>
    </source>
</reference>
<evidence type="ECO:0000313" key="1">
    <source>
        <dbReference type="EMBL" id="KIS36557.1"/>
    </source>
</evidence>
<name>A0A158T0B3_HAEIF</name>
<dbReference type="PATRIC" id="fig|727.582.peg.2017"/>
<organism evidence="1 2">
    <name type="scientific">Haemophilus influenzae</name>
    <dbReference type="NCBI Taxonomy" id="727"/>
    <lineage>
        <taxon>Bacteria</taxon>
        <taxon>Pseudomonadati</taxon>
        <taxon>Pseudomonadota</taxon>
        <taxon>Gammaproteobacteria</taxon>
        <taxon>Pasteurellales</taxon>
        <taxon>Pasteurellaceae</taxon>
        <taxon>Haemophilus</taxon>
    </lineage>
</organism>
<evidence type="ECO:0000313" key="2">
    <source>
        <dbReference type="Proteomes" id="UP000050700"/>
    </source>
</evidence>
<gene>
    <name evidence="1" type="ORF">NTHI1209_02212</name>
</gene>
<sequence length="31" mass="3816">MIKLKMIKLKVYKYLGYFIINKKSVIYITDF</sequence>
<accession>A0A158T0B3</accession>
<proteinExistence type="predicted"/>
<protein>
    <submittedName>
        <fullName evidence="1">Uncharacterized protein</fullName>
    </submittedName>
</protein>
<dbReference type="EMBL" id="JMQP01000002">
    <property type="protein sequence ID" value="KIS36557.1"/>
    <property type="molecule type" value="Genomic_DNA"/>
</dbReference>
<dbReference type="AlphaFoldDB" id="A0A158T0B3"/>
<dbReference type="Proteomes" id="UP000050700">
    <property type="component" value="Unassembled WGS sequence"/>
</dbReference>